<keyword evidence="3" id="KW-1185">Reference proteome</keyword>
<feature type="transmembrane region" description="Helical" evidence="1">
    <location>
        <begin position="73"/>
        <end position="96"/>
    </location>
</feature>
<dbReference type="EMBL" id="LWCA01002155">
    <property type="protein sequence ID" value="OAF64076.1"/>
    <property type="molecule type" value="Genomic_DNA"/>
</dbReference>
<keyword evidence="1" id="KW-1133">Transmembrane helix</keyword>
<gene>
    <name evidence="2" type="ORF">A3Q56_08220</name>
</gene>
<protein>
    <submittedName>
        <fullName evidence="2">Uncharacterized protein</fullName>
    </submittedName>
</protein>
<keyword evidence="1" id="KW-0812">Transmembrane</keyword>
<evidence type="ECO:0000256" key="1">
    <source>
        <dbReference type="SAM" id="Phobius"/>
    </source>
</evidence>
<name>A0A177APY9_9BILA</name>
<sequence length="101" mass="11874">MKSLGKSYLLTNSKTIGFFYEKVFGVPISSDNDSYNDIVEKKESYETFKILFNLLEHNSKKWTIMCDLKKWKYIIPLFSVISYSCYPYVKIFLGIIEVKTT</sequence>
<reference evidence="2 3" key="1">
    <citation type="submission" date="2016-04" db="EMBL/GenBank/DDBJ databases">
        <title>The genome of Intoshia linei affirms orthonectids as highly simplified spiralians.</title>
        <authorList>
            <person name="Mikhailov K.V."/>
            <person name="Slusarev G.S."/>
            <person name="Nikitin M.A."/>
            <person name="Logacheva M.D."/>
            <person name="Penin A."/>
            <person name="Aleoshin V."/>
            <person name="Panchin Y.V."/>
        </authorList>
    </citation>
    <scope>NUCLEOTIDE SEQUENCE [LARGE SCALE GENOMIC DNA]</scope>
    <source>
        <strain evidence="2">Intl2013</strain>
        <tissue evidence="2">Whole animal</tissue>
    </source>
</reference>
<evidence type="ECO:0000313" key="2">
    <source>
        <dbReference type="EMBL" id="OAF64076.1"/>
    </source>
</evidence>
<accession>A0A177APY9</accession>
<keyword evidence="1" id="KW-0472">Membrane</keyword>
<dbReference type="Proteomes" id="UP000078046">
    <property type="component" value="Unassembled WGS sequence"/>
</dbReference>
<comment type="caution">
    <text evidence="2">The sequence shown here is derived from an EMBL/GenBank/DDBJ whole genome shotgun (WGS) entry which is preliminary data.</text>
</comment>
<proteinExistence type="predicted"/>
<evidence type="ECO:0000313" key="3">
    <source>
        <dbReference type="Proteomes" id="UP000078046"/>
    </source>
</evidence>
<organism evidence="2 3">
    <name type="scientific">Intoshia linei</name>
    <dbReference type="NCBI Taxonomy" id="1819745"/>
    <lineage>
        <taxon>Eukaryota</taxon>
        <taxon>Metazoa</taxon>
        <taxon>Spiralia</taxon>
        <taxon>Lophotrochozoa</taxon>
        <taxon>Mesozoa</taxon>
        <taxon>Orthonectida</taxon>
        <taxon>Rhopaluridae</taxon>
        <taxon>Intoshia</taxon>
    </lineage>
</organism>
<dbReference type="AlphaFoldDB" id="A0A177APY9"/>